<sequence length="313" mass="34066">MIAETVPETAGPWVGWSLDGLGWGKGGEAWGGELLQLDACGAWRRLDHFPLLALPGGDRAAREPWRLAVAVLARATGDEAVLREWWARRAAAAQALGIRWPHSAEVERLWHWLRSCPNGSIMTTSSVGRWFDAVSALLGLCAYNTFEGEAALRLESAAARAFDVRRAPSFVGRFATDGEPHWEPEANWHGWWSWVARFAAATAIPEWAAAFHHVIAETLVARARPHLTDPTLLGGGGCWQNRLLIDATAAACARYGVTLRLAQQLPANDGGIALGQAWWVLAARRAMTASQRSSREETSDVSGNTRRSGCAFA</sequence>
<organism evidence="3">
    <name type="scientific">uncultured beta proteobacterium</name>
    <dbReference type="NCBI Taxonomy" id="86027"/>
    <lineage>
        <taxon>Bacteria</taxon>
        <taxon>Pseudomonadati</taxon>
        <taxon>Pseudomonadota</taxon>
        <taxon>Betaproteobacteria</taxon>
        <taxon>environmental samples</taxon>
    </lineage>
</organism>
<dbReference type="GO" id="GO:0051604">
    <property type="term" value="P:protein maturation"/>
    <property type="evidence" value="ECO:0007669"/>
    <property type="project" value="TreeGrafter"/>
</dbReference>
<dbReference type="Pfam" id="PF22521">
    <property type="entry name" value="HypF_C_2"/>
    <property type="match status" value="1"/>
</dbReference>
<dbReference type="EMBL" id="AP011698">
    <property type="protein sequence ID" value="BAL54723.1"/>
    <property type="molecule type" value="Genomic_DNA"/>
</dbReference>
<dbReference type="PANTHER" id="PTHR42959:SF1">
    <property type="entry name" value="CARBAMOYLTRANSFERASE HYPF"/>
    <property type="match status" value="1"/>
</dbReference>
<accession>H5SEY7</accession>
<dbReference type="InterPro" id="IPR051060">
    <property type="entry name" value="Carbamoyltrans_HypF-like"/>
</dbReference>
<gene>
    <name evidence="3" type="ORF">HGMM_F18H05C15</name>
</gene>
<evidence type="ECO:0000259" key="2">
    <source>
        <dbReference type="Pfam" id="PF22521"/>
    </source>
</evidence>
<evidence type="ECO:0000313" key="3">
    <source>
        <dbReference type="EMBL" id="BAL54723.1"/>
    </source>
</evidence>
<dbReference type="Gene3D" id="3.30.420.40">
    <property type="match status" value="1"/>
</dbReference>
<dbReference type="AlphaFoldDB" id="H5SEY7"/>
<evidence type="ECO:0000256" key="1">
    <source>
        <dbReference type="SAM" id="MobiDB-lite"/>
    </source>
</evidence>
<reference evidence="3" key="1">
    <citation type="journal article" date="2005" name="Environ. Microbiol.">
        <title>Genetic and functional properties of uncultivated thermophilic crenarchaeotes from a subsurface gold mine as revealed by analysis of genome fragments.</title>
        <authorList>
            <person name="Nunoura T."/>
            <person name="Hirayama H."/>
            <person name="Takami H."/>
            <person name="Oida H."/>
            <person name="Nishi S."/>
            <person name="Shimamura S."/>
            <person name="Suzuki Y."/>
            <person name="Inagaki F."/>
            <person name="Takai K."/>
            <person name="Nealson K.H."/>
            <person name="Horikoshi K."/>
        </authorList>
    </citation>
    <scope>NUCLEOTIDE SEQUENCE</scope>
</reference>
<dbReference type="InterPro" id="IPR055128">
    <property type="entry name" value="HypF_C_2"/>
</dbReference>
<proteinExistence type="predicted"/>
<dbReference type="PANTHER" id="PTHR42959">
    <property type="entry name" value="CARBAMOYLTRANSFERASE"/>
    <property type="match status" value="1"/>
</dbReference>
<dbReference type="GO" id="GO:0016743">
    <property type="term" value="F:carboxyl- or carbamoyltransferase activity"/>
    <property type="evidence" value="ECO:0007669"/>
    <property type="project" value="TreeGrafter"/>
</dbReference>
<dbReference type="GO" id="GO:0008270">
    <property type="term" value="F:zinc ion binding"/>
    <property type="evidence" value="ECO:0007669"/>
    <property type="project" value="TreeGrafter"/>
</dbReference>
<feature type="domain" description="Carbamoyltransferase Kae1-like" evidence="2">
    <location>
        <begin position="15"/>
        <end position="276"/>
    </location>
</feature>
<name>H5SEY7_9PROT</name>
<reference evidence="3" key="2">
    <citation type="journal article" date="2012" name="PLoS ONE">
        <title>A Deeply Branching Thermophilic Bacterium with an Ancient Acetyl-CoA Pathway Dominates a Subsurface Ecosystem.</title>
        <authorList>
            <person name="Takami H."/>
            <person name="Noguchi H."/>
            <person name="Takaki Y."/>
            <person name="Uchiyama I."/>
            <person name="Toyoda A."/>
            <person name="Nishi S."/>
            <person name="Chee G.-J."/>
            <person name="Arai W."/>
            <person name="Nunoura T."/>
            <person name="Itoh T."/>
            <person name="Hattori M."/>
            <person name="Takai K."/>
        </authorList>
    </citation>
    <scope>NUCLEOTIDE SEQUENCE</scope>
</reference>
<protein>
    <submittedName>
        <fullName evidence="3">Hydrogenase maturation protein HypF</fullName>
    </submittedName>
</protein>
<feature type="region of interest" description="Disordered" evidence="1">
    <location>
        <begin position="291"/>
        <end position="313"/>
    </location>
</feature>